<dbReference type="SUPFAM" id="SSF55681">
    <property type="entry name" value="Class II aaRS and biotin synthetases"/>
    <property type="match status" value="1"/>
</dbReference>
<organism evidence="5 6">
    <name type="scientific">Candidatus Roizmanbacteria bacterium CG_4_10_14_0_8_um_filter_39_9</name>
    <dbReference type="NCBI Taxonomy" id="1974829"/>
    <lineage>
        <taxon>Bacteria</taxon>
        <taxon>Candidatus Roizmaniibacteriota</taxon>
    </lineage>
</organism>
<dbReference type="PANTHER" id="PTHR42918:SF6">
    <property type="entry name" value="ELONGATION FACTOR P--(R)-BETA-LYSINE LIGASE"/>
    <property type="match status" value="1"/>
</dbReference>
<dbReference type="EMBL" id="PFLF01000076">
    <property type="protein sequence ID" value="PIY68878.1"/>
    <property type="molecule type" value="Genomic_DNA"/>
</dbReference>
<dbReference type="PROSITE" id="PS50862">
    <property type="entry name" value="AA_TRNA_LIGASE_II"/>
    <property type="match status" value="1"/>
</dbReference>
<comment type="caution">
    <text evidence="5">The sequence shown here is derived from an EMBL/GenBank/DDBJ whole genome shotgun (WGS) entry which is preliminary data.</text>
</comment>
<name>A0A2M7QDE0_9BACT</name>
<evidence type="ECO:0000256" key="1">
    <source>
        <dbReference type="ARBA" id="ARBA00022598"/>
    </source>
</evidence>
<keyword evidence="3" id="KW-0067">ATP-binding</keyword>
<gene>
    <name evidence="5" type="ORF">COY90_03555</name>
</gene>
<keyword evidence="1" id="KW-0436">Ligase</keyword>
<dbReference type="InterPro" id="IPR045864">
    <property type="entry name" value="aa-tRNA-synth_II/BPL/LPL"/>
</dbReference>
<reference evidence="6" key="1">
    <citation type="submission" date="2017-09" db="EMBL/GenBank/DDBJ databases">
        <title>Depth-based differentiation of microbial function through sediment-hosted aquifers and enrichment of novel symbionts in the deep terrestrial subsurface.</title>
        <authorList>
            <person name="Probst A.J."/>
            <person name="Ladd B."/>
            <person name="Jarett J.K."/>
            <person name="Geller-Mcgrath D.E."/>
            <person name="Sieber C.M.K."/>
            <person name="Emerson J.B."/>
            <person name="Anantharaman K."/>
            <person name="Thomas B.C."/>
            <person name="Malmstrom R."/>
            <person name="Stieglmeier M."/>
            <person name="Klingl A."/>
            <person name="Woyke T."/>
            <person name="Ryan C.M."/>
            <person name="Banfield J.F."/>
        </authorList>
    </citation>
    <scope>NUCLEOTIDE SEQUENCE [LARGE SCALE GENOMIC DNA]</scope>
</reference>
<dbReference type="PANTHER" id="PTHR42918">
    <property type="entry name" value="LYSYL-TRNA SYNTHETASE"/>
    <property type="match status" value="1"/>
</dbReference>
<sequence>MSWVCSARIFMWSKRLYMINFKPFFIREEIIKATRAFFYAKKFHEVIVPVLNDAVPLESHLYPFSTSWNTREGVKKYYLSLSPERGIKRMLAMGIGNCFAIAKSFRNLENVGTQHLPEFLMLEWYRENAEYTRVMEDAENLILSIQTSLRKKHLTSIIFKPKWKKISLNALLKKHLKADYEKVMKDKTLGWRERFDQLFVNEIESKLPREPFFLVDFPSRISPLCVPQAGKPHLAKRFELYIDGMEIGNGNTENTNSKSVRRALKKPIDETFLKALDAMDKKTYAGVGLGIDRLAMIFSGATDIKEVELLV</sequence>
<dbReference type="AlphaFoldDB" id="A0A2M7QDE0"/>
<protein>
    <recommendedName>
        <fullName evidence="4">Aminoacyl-transfer RNA synthetases class-II family profile domain-containing protein</fullName>
    </recommendedName>
</protein>
<dbReference type="GO" id="GO:0004824">
    <property type="term" value="F:lysine-tRNA ligase activity"/>
    <property type="evidence" value="ECO:0007669"/>
    <property type="project" value="TreeGrafter"/>
</dbReference>
<dbReference type="GO" id="GO:0000049">
    <property type="term" value="F:tRNA binding"/>
    <property type="evidence" value="ECO:0007669"/>
    <property type="project" value="TreeGrafter"/>
</dbReference>
<dbReference type="GO" id="GO:0005524">
    <property type="term" value="F:ATP binding"/>
    <property type="evidence" value="ECO:0007669"/>
    <property type="project" value="InterPro"/>
</dbReference>
<feature type="domain" description="Aminoacyl-transfer RNA synthetases class-II family profile" evidence="4">
    <location>
        <begin position="24"/>
        <end position="311"/>
    </location>
</feature>
<dbReference type="GO" id="GO:0006430">
    <property type="term" value="P:lysyl-tRNA aminoacylation"/>
    <property type="evidence" value="ECO:0007669"/>
    <property type="project" value="TreeGrafter"/>
</dbReference>
<dbReference type="InterPro" id="IPR004364">
    <property type="entry name" value="Aa-tRNA-synt_II"/>
</dbReference>
<evidence type="ECO:0000259" key="4">
    <source>
        <dbReference type="PROSITE" id="PS50862"/>
    </source>
</evidence>
<dbReference type="Gene3D" id="3.30.930.10">
    <property type="entry name" value="Bira Bifunctional Protein, Domain 2"/>
    <property type="match status" value="1"/>
</dbReference>
<dbReference type="Pfam" id="PF00152">
    <property type="entry name" value="tRNA-synt_2"/>
    <property type="match status" value="1"/>
</dbReference>
<evidence type="ECO:0000313" key="6">
    <source>
        <dbReference type="Proteomes" id="UP000230108"/>
    </source>
</evidence>
<evidence type="ECO:0000313" key="5">
    <source>
        <dbReference type="EMBL" id="PIY68878.1"/>
    </source>
</evidence>
<evidence type="ECO:0000256" key="2">
    <source>
        <dbReference type="ARBA" id="ARBA00022741"/>
    </source>
</evidence>
<proteinExistence type="predicted"/>
<dbReference type="GO" id="GO:0005829">
    <property type="term" value="C:cytosol"/>
    <property type="evidence" value="ECO:0007669"/>
    <property type="project" value="TreeGrafter"/>
</dbReference>
<evidence type="ECO:0000256" key="3">
    <source>
        <dbReference type="ARBA" id="ARBA00022840"/>
    </source>
</evidence>
<accession>A0A2M7QDE0</accession>
<dbReference type="Proteomes" id="UP000230108">
    <property type="component" value="Unassembled WGS sequence"/>
</dbReference>
<keyword evidence="2" id="KW-0547">Nucleotide-binding</keyword>
<dbReference type="InterPro" id="IPR006195">
    <property type="entry name" value="aa-tRNA-synth_II"/>
</dbReference>